<dbReference type="GO" id="GO:0016020">
    <property type="term" value="C:membrane"/>
    <property type="evidence" value="ECO:0007669"/>
    <property type="project" value="InterPro"/>
</dbReference>
<dbReference type="Pfam" id="PF13426">
    <property type="entry name" value="PAS_9"/>
    <property type="match status" value="1"/>
</dbReference>
<dbReference type="GO" id="GO:0046983">
    <property type="term" value="F:protein dimerization activity"/>
    <property type="evidence" value="ECO:0007669"/>
    <property type="project" value="InterPro"/>
</dbReference>
<dbReference type="EMBL" id="OX365700">
    <property type="protein sequence ID" value="CAI4033217.1"/>
    <property type="molecule type" value="Genomic_DNA"/>
</dbReference>
<dbReference type="PROSITE" id="PS50110">
    <property type="entry name" value="RESPONSE_REGULATORY"/>
    <property type="match status" value="1"/>
</dbReference>
<feature type="domain" description="PAC" evidence="5">
    <location>
        <begin position="350"/>
        <end position="402"/>
    </location>
</feature>
<dbReference type="Pfam" id="PF07730">
    <property type="entry name" value="HisKA_3"/>
    <property type="match status" value="1"/>
</dbReference>
<feature type="domain" description="PAC" evidence="5">
    <location>
        <begin position="94"/>
        <end position="149"/>
    </location>
</feature>
<dbReference type="Pfam" id="PF08448">
    <property type="entry name" value="PAS_4"/>
    <property type="match status" value="2"/>
</dbReference>
<feature type="domain" description="PAC" evidence="5">
    <location>
        <begin position="220"/>
        <end position="274"/>
    </location>
</feature>
<evidence type="ECO:0000259" key="4">
    <source>
        <dbReference type="PROSITE" id="PS50112"/>
    </source>
</evidence>
<dbReference type="InterPro" id="IPR003594">
    <property type="entry name" value="HATPase_dom"/>
</dbReference>
<dbReference type="SMART" id="SM00086">
    <property type="entry name" value="PAC"/>
    <property type="match status" value="4"/>
</dbReference>
<dbReference type="CDD" id="cd16917">
    <property type="entry name" value="HATPase_UhpB-NarQ-NarX-like"/>
    <property type="match status" value="1"/>
</dbReference>
<dbReference type="GO" id="GO:0006355">
    <property type="term" value="P:regulation of DNA-templated transcription"/>
    <property type="evidence" value="ECO:0007669"/>
    <property type="project" value="InterPro"/>
</dbReference>
<dbReference type="Gene3D" id="1.20.5.1930">
    <property type="match status" value="1"/>
</dbReference>
<sequence>MKPVDRLMRENEELRRRLAEAEHRNDQRFGRFMEHLPGLAWIKDLEGRYVYANDAAIQAFGVRWSDLVGKTDDDLFSPDTAAQFRANDQRAMQSPSGIQIVETLRHDDGLHHSLVSKFPILDREGRVILIGGMAIDISERLRAEEALQKKEAHLRLITDHAPIFIAHCDTERRYQFVNRAYAARLGLEPEDIIGKRIADVLGQQAYESIHPFVERALAGEKVEFDALIPYRAIGSRYMHCAYVPDVAPSGEIRGLVAVVSDVTERKQAEDALRESEARFRTFIDGVQDYAIFILDPEGRVASWNSGAERIKGYTAEEVIGKHMSWFYLPEDVAAGEPEGELERARALGRSEEEGWRVRKDGSRFWANGVITAIRDEQGHLRGFSKVTRDLTAQKQVEREIAEGRARLDGIINSAMDAVIAVDSRQRIVLFNPAAEEMFQCPAQDAVGSSLDRFISSRFRIEKGLTVGHGDEAGRHTGALGSLTAYRRDGEEFPIEASISQSEVAGERLFTVILRDVTERKRAEEQLRQLTEELEVRVKERTEELTRSQQRLRALAAEVTLTEQKERRRIATELHDYLAQLLVVGRLKLSQGQRWLHNTPQQDWLKELDGLLEQSLTYTRSLVAQLSPPVLHEFGLVVALRWLADQMRQHGLTVAVEAGHEDLDLPEDQAVLLYQSVRELLFNVVKHAGVDRATVSLRLSLEGELRIAVTDRGRGGDFTESATAETMPPRFGLFSIRERMTVMGGTLAIDSGPEQGTCVTLVIPYRAAAAASQEQRVPVAEPAIPSASHGKPHQGPLSRGPCKSGVIRVLLVDDHAMVRQGLRSILEGYEDIHIAGEAGNGIEAIELAHSLSPDVVVMDVTMPRMDGIDATRVIKQATPGPLVIGLSVRNDRETEQAMRAAGATGFLTKESAAEQLYQAIRSAIINEVVR</sequence>
<dbReference type="InterPro" id="IPR011006">
    <property type="entry name" value="CheY-like_superfamily"/>
</dbReference>
<dbReference type="InterPro" id="IPR036890">
    <property type="entry name" value="HATPase_C_sf"/>
</dbReference>
<evidence type="ECO:0000259" key="5">
    <source>
        <dbReference type="PROSITE" id="PS50113"/>
    </source>
</evidence>
<dbReference type="InterPro" id="IPR000014">
    <property type="entry name" value="PAS"/>
</dbReference>
<dbReference type="NCBIfam" id="TIGR00229">
    <property type="entry name" value="sensory_box"/>
    <property type="match status" value="4"/>
</dbReference>
<dbReference type="InterPro" id="IPR058245">
    <property type="entry name" value="NreC/VraR/RcsB-like_REC"/>
</dbReference>
<dbReference type="PANTHER" id="PTHR44757">
    <property type="entry name" value="DIGUANYLATE CYCLASE DGCP"/>
    <property type="match status" value="1"/>
</dbReference>
<feature type="coiled-coil region" evidence="2">
    <location>
        <begin position="512"/>
        <end position="557"/>
    </location>
</feature>
<feature type="domain" description="PAS" evidence="4">
    <location>
        <begin position="275"/>
        <end position="331"/>
    </location>
</feature>
<evidence type="ECO:0000256" key="2">
    <source>
        <dbReference type="SAM" id="Coils"/>
    </source>
</evidence>
<keyword evidence="7" id="KW-1185">Reference proteome</keyword>
<dbReference type="CDD" id="cd17535">
    <property type="entry name" value="REC_NarL-like"/>
    <property type="match status" value="1"/>
</dbReference>
<organism evidence="6 7">
    <name type="scientific">Nitrospira tepida</name>
    <dbReference type="NCBI Taxonomy" id="2973512"/>
    <lineage>
        <taxon>Bacteria</taxon>
        <taxon>Pseudomonadati</taxon>
        <taxon>Nitrospirota</taxon>
        <taxon>Nitrospiria</taxon>
        <taxon>Nitrospirales</taxon>
        <taxon>Nitrospiraceae</taxon>
        <taxon>Nitrospira</taxon>
    </lineage>
</organism>
<dbReference type="InterPro" id="IPR001789">
    <property type="entry name" value="Sig_transdc_resp-reg_receiver"/>
</dbReference>
<dbReference type="Pfam" id="PF00072">
    <property type="entry name" value="Response_reg"/>
    <property type="match status" value="1"/>
</dbReference>
<dbReference type="Pfam" id="PF00989">
    <property type="entry name" value="PAS"/>
    <property type="match status" value="1"/>
</dbReference>
<evidence type="ECO:0008006" key="8">
    <source>
        <dbReference type="Google" id="ProtNLM"/>
    </source>
</evidence>
<gene>
    <name evidence="6" type="ORF">DNFV4_03651</name>
</gene>
<dbReference type="SMART" id="SM00387">
    <property type="entry name" value="HATPase_c"/>
    <property type="match status" value="1"/>
</dbReference>
<evidence type="ECO:0000256" key="1">
    <source>
        <dbReference type="PROSITE-ProRule" id="PRU00169"/>
    </source>
</evidence>
<dbReference type="SUPFAM" id="SSF55874">
    <property type="entry name" value="ATPase domain of HSP90 chaperone/DNA topoisomerase II/histidine kinase"/>
    <property type="match status" value="1"/>
</dbReference>
<reference evidence="6" key="1">
    <citation type="submission" date="2022-10" db="EMBL/GenBank/DDBJ databases">
        <authorList>
            <person name="Koch H."/>
        </authorList>
    </citation>
    <scope>NUCLEOTIDE SEQUENCE</scope>
    <source>
        <strain evidence="6">DNF</strain>
    </source>
</reference>
<dbReference type="PROSITE" id="PS50113">
    <property type="entry name" value="PAC"/>
    <property type="match status" value="4"/>
</dbReference>
<dbReference type="SUPFAM" id="SSF52172">
    <property type="entry name" value="CheY-like"/>
    <property type="match status" value="1"/>
</dbReference>
<feature type="domain" description="PAS" evidence="4">
    <location>
        <begin position="150"/>
        <end position="220"/>
    </location>
</feature>
<dbReference type="PANTHER" id="PTHR44757:SF2">
    <property type="entry name" value="BIOFILM ARCHITECTURE MAINTENANCE PROTEIN MBAA"/>
    <property type="match status" value="1"/>
</dbReference>
<dbReference type="InterPro" id="IPR000700">
    <property type="entry name" value="PAS-assoc_C"/>
</dbReference>
<dbReference type="InterPro" id="IPR035965">
    <property type="entry name" value="PAS-like_dom_sf"/>
</dbReference>
<dbReference type="InterPro" id="IPR013767">
    <property type="entry name" value="PAS_fold"/>
</dbReference>
<evidence type="ECO:0000313" key="7">
    <source>
        <dbReference type="Proteomes" id="UP001179121"/>
    </source>
</evidence>
<feature type="domain" description="PAS" evidence="4">
    <location>
        <begin position="403"/>
        <end position="450"/>
    </location>
</feature>
<dbReference type="Gene3D" id="3.30.450.20">
    <property type="entry name" value="PAS domain"/>
    <property type="match status" value="4"/>
</dbReference>
<dbReference type="SMART" id="SM00091">
    <property type="entry name" value="PAS"/>
    <property type="match status" value="4"/>
</dbReference>
<dbReference type="KEGG" id="nti:DNFV4_03651"/>
<dbReference type="SUPFAM" id="SSF55785">
    <property type="entry name" value="PYP-like sensor domain (PAS domain)"/>
    <property type="match status" value="4"/>
</dbReference>
<dbReference type="Pfam" id="PF02518">
    <property type="entry name" value="HATPase_c"/>
    <property type="match status" value="1"/>
</dbReference>
<dbReference type="InterPro" id="IPR013656">
    <property type="entry name" value="PAS_4"/>
</dbReference>
<keyword evidence="2" id="KW-0175">Coiled coil</keyword>
<dbReference type="AlphaFoldDB" id="A0AA86N1W9"/>
<dbReference type="CDD" id="cd00130">
    <property type="entry name" value="PAS"/>
    <property type="match status" value="4"/>
</dbReference>
<feature type="domain" description="Response regulatory" evidence="3">
    <location>
        <begin position="807"/>
        <end position="923"/>
    </location>
</feature>
<dbReference type="InterPro" id="IPR001610">
    <property type="entry name" value="PAC"/>
</dbReference>
<dbReference type="Gene3D" id="3.40.50.2300">
    <property type="match status" value="1"/>
</dbReference>
<feature type="modified residue" description="4-aspartylphosphate" evidence="1">
    <location>
        <position position="858"/>
    </location>
</feature>
<dbReference type="GO" id="GO:0000155">
    <property type="term" value="F:phosphorelay sensor kinase activity"/>
    <property type="evidence" value="ECO:0007669"/>
    <property type="project" value="InterPro"/>
</dbReference>
<evidence type="ECO:0000313" key="6">
    <source>
        <dbReference type="EMBL" id="CAI4033217.1"/>
    </source>
</evidence>
<feature type="domain" description="PAC" evidence="5">
    <location>
        <begin position="478"/>
        <end position="528"/>
    </location>
</feature>
<feature type="domain" description="PAS" evidence="4">
    <location>
        <begin position="25"/>
        <end position="95"/>
    </location>
</feature>
<dbReference type="Proteomes" id="UP001179121">
    <property type="component" value="Chromosome"/>
</dbReference>
<accession>A0AA86N1W9</accession>
<dbReference type="Gene3D" id="3.30.565.10">
    <property type="entry name" value="Histidine kinase-like ATPase, C-terminal domain"/>
    <property type="match status" value="1"/>
</dbReference>
<proteinExistence type="predicted"/>
<evidence type="ECO:0000259" key="3">
    <source>
        <dbReference type="PROSITE" id="PS50110"/>
    </source>
</evidence>
<dbReference type="InterPro" id="IPR011712">
    <property type="entry name" value="Sig_transdc_His_kin_sub3_dim/P"/>
</dbReference>
<protein>
    <recommendedName>
        <fullName evidence="8">Histidine kinase</fullName>
    </recommendedName>
</protein>
<dbReference type="PROSITE" id="PS50112">
    <property type="entry name" value="PAS"/>
    <property type="match status" value="4"/>
</dbReference>
<keyword evidence="1" id="KW-0597">Phosphoprotein</keyword>
<name>A0AA86N1W9_9BACT</name>
<dbReference type="RefSeq" id="WP_289270241.1">
    <property type="nucleotide sequence ID" value="NZ_OX365700.1"/>
</dbReference>
<dbReference type="SMART" id="SM00448">
    <property type="entry name" value="REC"/>
    <property type="match status" value="1"/>
</dbReference>
<dbReference type="InterPro" id="IPR052155">
    <property type="entry name" value="Biofilm_reg_signaling"/>
</dbReference>